<keyword evidence="4" id="KW-1133">Transmembrane helix</keyword>
<gene>
    <name evidence="7" type="ORF">HGP29_14080</name>
</gene>
<feature type="region of interest" description="Disordered" evidence="3">
    <location>
        <begin position="193"/>
        <end position="214"/>
    </location>
</feature>
<dbReference type="Proteomes" id="UP000585050">
    <property type="component" value="Unassembled WGS sequence"/>
</dbReference>
<keyword evidence="1" id="KW-0378">Hydrolase</keyword>
<evidence type="ECO:0000256" key="1">
    <source>
        <dbReference type="ARBA" id="ARBA00022801"/>
    </source>
</evidence>
<feature type="transmembrane region" description="Helical" evidence="4">
    <location>
        <begin position="415"/>
        <end position="432"/>
    </location>
</feature>
<feature type="coiled-coil region" evidence="2">
    <location>
        <begin position="386"/>
        <end position="465"/>
    </location>
</feature>
<dbReference type="PANTHER" id="PTHR43156">
    <property type="entry name" value="STAGE II SPORULATION PROTEIN E-RELATED"/>
    <property type="match status" value="1"/>
</dbReference>
<evidence type="ECO:0000256" key="2">
    <source>
        <dbReference type="SAM" id="Coils"/>
    </source>
</evidence>
<dbReference type="Gene3D" id="3.60.40.10">
    <property type="entry name" value="PPM-type phosphatase domain"/>
    <property type="match status" value="1"/>
</dbReference>
<dbReference type="Pfam" id="PF07228">
    <property type="entry name" value="SpoIIE"/>
    <property type="match status" value="1"/>
</dbReference>
<dbReference type="SUPFAM" id="SSF49464">
    <property type="entry name" value="Carboxypeptidase regulatory domain-like"/>
    <property type="match status" value="1"/>
</dbReference>
<dbReference type="EMBL" id="JABAIL010000004">
    <property type="protein sequence ID" value="NLR92344.1"/>
    <property type="molecule type" value="Genomic_DNA"/>
</dbReference>
<accession>A0A7X8XWM0</accession>
<dbReference type="InterPro" id="IPR052016">
    <property type="entry name" value="Bact_Sigma-Reg"/>
</dbReference>
<feature type="compositionally biased region" description="Basic and acidic residues" evidence="3">
    <location>
        <begin position="193"/>
        <end position="207"/>
    </location>
</feature>
<evidence type="ECO:0000313" key="7">
    <source>
        <dbReference type="EMBL" id="NLR92344.1"/>
    </source>
</evidence>
<keyword evidence="8" id="KW-1185">Reference proteome</keyword>
<keyword evidence="4" id="KW-0812">Transmembrane</keyword>
<dbReference type="Pfam" id="PF13492">
    <property type="entry name" value="GAF_3"/>
    <property type="match status" value="1"/>
</dbReference>
<dbReference type="InterPro" id="IPR029016">
    <property type="entry name" value="GAF-like_dom_sf"/>
</dbReference>
<dbReference type="InterPro" id="IPR003018">
    <property type="entry name" value="GAF"/>
</dbReference>
<dbReference type="InterPro" id="IPR008969">
    <property type="entry name" value="CarboxyPept-like_regulatory"/>
</dbReference>
<dbReference type="RefSeq" id="WP_168883058.1">
    <property type="nucleotide sequence ID" value="NZ_JABAIL010000004.1"/>
</dbReference>
<dbReference type="AlphaFoldDB" id="A0A7X8XWM0"/>
<reference evidence="7 8" key="1">
    <citation type="submission" date="2020-04" db="EMBL/GenBank/DDBJ databases">
        <title>Flammeovirga sp. SR4, a novel species isolated from seawater.</title>
        <authorList>
            <person name="Wang X."/>
        </authorList>
    </citation>
    <scope>NUCLEOTIDE SEQUENCE [LARGE SCALE GENOMIC DNA]</scope>
    <source>
        <strain evidence="7 8">SR4</strain>
    </source>
</reference>
<organism evidence="7 8">
    <name type="scientific">Flammeovirga agarivorans</name>
    <dbReference type="NCBI Taxonomy" id="2726742"/>
    <lineage>
        <taxon>Bacteria</taxon>
        <taxon>Pseudomonadati</taxon>
        <taxon>Bacteroidota</taxon>
        <taxon>Cytophagia</taxon>
        <taxon>Cytophagales</taxon>
        <taxon>Flammeovirgaceae</taxon>
        <taxon>Flammeovirga</taxon>
    </lineage>
</organism>
<evidence type="ECO:0000259" key="6">
    <source>
        <dbReference type="SMART" id="SM00331"/>
    </source>
</evidence>
<keyword evidence="4" id="KW-0472">Membrane</keyword>
<evidence type="ECO:0000313" key="8">
    <source>
        <dbReference type="Proteomes" id="UP000585050"/>
    </source>
</evidence>
<keyword evidence="2" id="KW-0175">Coiled coil</keyword>
<dbReference type="SUPFAM" id="SSF55781">
    <property type="entry name" value="GAF domain-like"/>
    <property type="match status" value="1"/>
</dbReference>
<evidence type="ECO:0000259" key="5">
    <source>
        <dbReference type="SMART" id="SM00065"/>
    </source>
</evidence>
<dbReference type="SMART" id="SM00065">
    <property type="entry name" value="GAF"/>
    <property type="match status" value="1"/>
</dbReference>
<proteinExistence type="predicted"/>
<evidence type="ECO:0000256" key="4">
    <source>
        <dbReference type="SAM" id="Phobius"/>
    </source>
</evidence>
<dbReference type="InterPro" id="IPR001932">
    <property type="entry name" value="PPM-type_phosphatase-like_dom"/>
</dbReference>
<dbReference type="InterPro" id="IPR036457">
    <property type="entry name" value="PPM-type-like_dom_sf"/>
</dbReference>
<dbReference type="Gene3D" id="3.30.450.40">
    <property type="match status" value="1"/>
</dbReference>
<protein>
    <submittedName>
        <fullName evidence="7">SpoIIE family protein phosphatase</fullName>
    </submittedName>
</protein>
<dbReference type="GO" id="GO:0016791">
    <property type="term" value="F:phosphatase activity"/>
    <property type="evidence" value="ECO:0007669"/>
    <property type="project" value="TreeGrafter"/>
</dbReference>
<dbReference type="SMART" id="SM00331">
    <property type="entry name" value="PP2C_SIG"/>
    <property type="match status" value="1"/>
</dbReference>
<evidence type="ECO:0000256" key="3">
    <source>
        <dbReference type="SAM" id="MobiDB-lite"/>
    </source>
</evidence>
<feature type="domain" description="GAF" evidence="5">
    <location>
        <begin position="471"/>
        <end position="631"/>
    </location>
</feature>
<comment type="caution">
    <text evidence="7">The sequence shown here is derived from an EMBL/GenBank/DDBJ whole genome shotgun (WGS) entry which is preliminary data.</text>
</comment>
<feature type="domain" description="PPM-type phosphatase" evidence="6">
    <location>
        <begin position="660"/>
        <end position="892"/>
    </location>
</feature>
<name>A0A7X8XWM0_9BACT</name>
<sequence>MGILKRLQQISLICVLLLLIVQPLIFAQNVEIQGVVLNEEHTFVSAAVVYVDGEKVATTNAKGQFSFAIDKNKKINTLNVIKRGYKMQTWATNGPGKIQVLLSNAPVFINGTVKQGGIPIGEKLIKIGGQPFPAVKTNKSGKFQLRVNKDFKVKTSTVFLVDGDPVKSNQYHYSKQLNIVTINLPGKIKEKPALAKNEKTNVQKDEPTPDPNSTVVVEDIEISPILVVVVYDEDISPADSLLVNINEQEFLTDQNGEFEVYADSLNENSLLINDYDIVKTKYDYEDNYMFVYISSDEGLESQGETNIEYSENFQTVFNTLEAEKQILQETGVSLRKEIQKIAAKLEKDHDVKSQKALESYLMRLQNSLIENELAYEDAQYKTNQMMERMRSQISQQTSTIEQIEGEKEEVETERMLYFIIAAISLILIFIFYKNLQKMKEQRDDLKEISERLAKANDEVVKSHEEMLSVKDIGQKFTSTLDFENHMIELQESVNELVPAPTFGIGVFNKLQRRLEFRNQISDNGTDPYYTESIDNAYSLAAWCFNNEIELIINDYDKENTLYIPQKKTNVVSPNKSLIYMPLMIDMSVVGVITIQAPEVNQYQELNISILKSLASYASIAVSNYTAYKELKEKNKSITDSMRYAKTIQSAILPSRKLLSESFKDYFLLYRSKEIVSGDFYWYKEKMIDGKLRKYIAVVDCTGHGVPGAFMSMIGSALLNDIVSTKTVTQTDEILNMLNEGVKESLRQEESLNDDGMDIALICIESETEDKVNIQFTGAKRPIMIFDHLEKKLNVVNGDSKSIGYSTRKEKNFSNHQISLNKNDIIYLTSDGYVDQNNLSRRKIGSIKLKEILEQNATMAMTEQKEYLLNFLKDHRKGGIEQRDDITIMGIKV</sequence>
<dbReference type="PANTHER" id="PTHR43156:SF9">
    <property type="entry name" value="HAMP DOMAIN-CONTAINING PROTEIN"/>
    <property type="match status" value="1"/>
</dbReference>